<feature type="compositionally biased region" description="Low complexity" evidence="1">
    <location>
        <begin position="107"/>
        <end position="120"/>
    </location>
</feature>
<accession>A0AAV7P0P8</accession>
<comment type="caution">
    <text evidence="2">The sequence shown here is derived from an EMBL/GenBank/DDBJ whole genome shotgun (WGS) entry which is preliminary data.</text>
</comment>
<protein>
    <submittedName>
        <fullName evidence="2">Uncharacterized protein</fullName>
    </submittedName>
</protein>
<keyword evidence="3" id="KW-1185">Reference proteome</keyword>
<name>A0AAV7P0P8_PLEWA</name>
<gene>
    <name evidence="2" type="ORF">NDU88_008924</name>
</gene>
<feature type="region of interest" description="Disordered" evidence="1">
    <location>
        <begin position="81"/>
        <end position="139"/>
    </location>
</feature>
<evidence type="ECO:0000313" key="3">
    <source>
        <dbReference type="Proteomes" id="UP001066276"/>
    </source>
</evidence>
<dbReference type="AlphaFoldDB" id="A0AAV7P0P8"/>
<evidence type="ECO:0000256" key="1">
    <source>
        <dbReference type="SAM" id="MobiDB-lite"/>
    </source>
</evidence>
<sequence>MVTGGGEKLNQNSYCVAKGDTVIGYRVLPLRFRVAPVWVPASFLSFTLTPIPGCEEGSPRIAALPVDSGLDCSALSRCGRSANSPEAISPNRWASHSRPRLGARPQASDGSASNAAAGAASRREYPLSPRSARPTVPGGCWEGARGTRCSRRSRNLAKPGPRLLSQVVERVVRGLQRCPWVVGLGGEVGSDSVDAYPHTPWRQVQSWWS</sequence>
<evidence type="ECO:0000313" key="2">
    <source>
        <dbReference type="EMBL" id="KAJ1120775.1"/>
    </source>
</evidence>
<dbReference type="EMBL" id="JANPWB010000012">
    <property type="protein sequence ID" value="KAJ1120775.1"/>
    <property type="molecule type" value="Genomic_DNA"/>
</dbReference>
<proteinExistence type="predicted"/>
<reference evidence="2" key="1">
    <citation type="journal article" date="2022" name="bioRxiv">
        <title>Sequencing and chromosome-scale assembly of the giantPleurodeles waltlgenome.</title>
        <authorList>
            <person name="Brown T."/>
            <person name="Elewa A."/>
            <person name="Iarovenko S."/>
            <person name="Subramanian E."/>
            <person name="Araus A.J."/>
            <person name="Petzold A."/>
            <person name="Susuki M."/>
            <person name="Suzuki K.-i.T."/>
            <person name="Hayashi T."/>
            <person name="Toyoda A."/>
            <person name="Oliveira C."/>
            <person name="Osipova E."/>
            <person name="Leigh N.D."/>
            <person name="Simon A."/>
            <person name="Yun M.H."/>
        </authorList>
    </citation>
    <scope>NUCLEOTIDE SEQUENCE</scope>
    <source>
        <strain evidence="2">20211129_DDA</strain>
        <tissue evidence="2">Liver</tissue>
    </source>
</reference>
<dbReference type="Proteomes" id="UP001066276">
    <property type="component" value="Chromosome 8"/>
</dbReference>
<organism evidence="2 3">
    <name type="scientific">Pleurodeles waltl</name>
    <name type="common">Iberian ribbed newt</name>
    <dbReference type="NCBI Taxonomy" id="8319"/>
    <lineage>
        <taxon>Eukaryota</taxon>
        <taxon>Metazoa</taxon>
        <taxon>Chordata</taxon>
        <taxon>Craniata</taxon>
        <taxon>Vertebrata</taxon>
        <taxon>Euteleostomi</taxon>
        <taxon>Amphibia</taxon>
        <taxon>Batrachia</taxon>
        <taxon>Caudata</taxon>
        <taxon>Salamandroidea</taxon>
        <taxon>Salamandridae</taxon>
        <taxon>Pleurodelinae</taxon>
        <taxon>Pleurodeles</taxon>
    </lineage>
</organism>